<reference evidence="1 2" key="1">
    <citation type="journal article" date="2016" name="Nat. Commun.">
        <title>Thousands of microbial genomes shed light on interconnected biogeochemical processes in an aquifer system.</title>
        <authorList>
            <person name="Anantharaman K."/>
            <person name="Brown C.T."/>
            <person name="Hug L.A."/>
            <person name="Sharon I."/>
            <person name="Castelle C.J."/>
            <person name="Probst A.J."/>
            <person name="Thomas B.C."/>
            <person name="Singh A."/>
            <person name="Wilkins M.J."/>
            <person name="Karaoz U."/>
            <person name="Brodie E.L."/>
            <person name="Williams K.H."/>
            <person name="Hubbard S.S."/>
            <person name="Banfield J.F."/>
        </authorList>
    </citation>
    <scope>NUCLEOTIDE SEQUENCE [LARGE SCALE GENOMIC DNA]</scope>
</reference>
<accession>A0A1F8GBL9</accession>
<dbReference type="STRING" id="1802694.A2918_01450"/>
<organism evidence="1 2">
    <name type="scientific">Candidatus Yanofskybacteria bacterium RIFCSPLOWO2_01_FULL_42_49</name>
    <dbReference type="NCBI Taxonomy" id="1802694"/>
    <lineage>
        <taxon>Bacteria</taxon>
        <taxon>Candidatus Yanofskyibacteriota</taxon>
    </lineage>
</organism>
<evidence type="ECO:0000313" key="1">
    <source>
        <dbReference type="EMBL" id="OGN22784.1"/>
    </source>
</evidence>
<dbReference type="EMBL" id="MGKI01000008">
    <property type="protein sequence ID" value="OGN22784.1"/>
    <property type="molecule type" value="Genomic_DNA"/>
</dbReference>
<sequence length="60" mass="6918">MFHYNLGKLDFSVGCRRTGSKDRRPCFAYPDVVGTSSKNYLDPDALRTEGRRDAKQFLLF</sequence>
<protein>
    <submittedName>
        <fullName evidence="1">Uncharacterized protein</fullName>
    </submittedName>
</protein>
<dbReference type="Proteomes" id="UP000178227">
    <property type="component" value="Unassembled WGS sequence"/>
</dbReference>
<comment type="caution">
    <text evidence="1">The sequence shown here is derived from an EMBL/GenBank/DDBJ whole genome shotgun (WGS) entry which is preliminary data.</text>
</comment>
<gene>
    <name evidence="1" type="ORF">A2918_01450</name>
</gene>
<name>A0A1F8GBL9_9BACT</name>
<proteinExistence type="predicted"/>
<dbReference type="AlphaFoldDB" id="A0A1F8GBL9"/>
<evidence type="ECO:0000313" key="2">
    <source>
        <dbReference type="Proteomes" id="UP000178227"/>
    </source>
</evidence>